<evidence type="ECO:0000313" key="2">
    <source>
        <dbReference type="Proteomes" id="UP000324748"/>
    </source>
</evidence>
<dbReference type="AlphaFoldDB" id="A0A5B0N1V1"/>
<protein>
    <submittedName>
        <fullName evidence="1">Uncharacterized protein</fullName>
    </submittedName>
</protein>
<organism evidence="1 2">
    <name type="scientific">Puccinia graminis f. sp. tritici</name>
    <dbReference type="NCBI Taxonomy" id="56615"/>
    <lineage>
        <taxon>Eukaryota</taxon>
        <taxon>Fungi</taxon>
        <taxon>Dikarya</taxon>
        <taxon>Basidiomycota</taxon>
        <taxon>Pucciniomycotina</taxon>
        <taxon>Pucciniomycetes</taxon>
        <taxon>Pucciniales</taxon>
        <taxon>Pucciniaceae</taxon>
        <taxon>Puccinia</taxon>
    </lineage>
</organism>
<dbReference type="Proteomes" id="UP000324748">
    <property type="component" value="Unassembled WGS sequence"/>
</dbReference>
<accession>A0A5B0N1V1</accession>
<evidence type="ECO:0000313" key="1">
    <source>
        <dbReference type="EMBL" id="KAA1083187.1"/>
    </source>
</evidence>
<comment type="caution">
    <text evidence="1">The sequence shown here is derived from an EMBL/GenBank/DDBJ whole genome shotgun (WGS) entry which is preliminary data.</text>
</comment>
<reference evidence="1 2" key="1">
    <citation type="submission" date="2019-05" db="EMBL/GenBank/DDBJ databases">
        <title>Emergence of the Ug99 lineage of the wheat stem rust pathogen through somatic hybridization.</title>
        <authorList>
            <person name="Li F."/>
            <person name="Upadhyaya N.M."/>
            <person name="Sperschneider J."/>
            <person name="Matny O."/>
            <person name="Nguyen-Phuc H."/>
            <person name="Mago R."/>
            <person name="Raley C."/>
            <person name="Miller M.E."/>
            <person name="Silverstein K.A.T."/>
            <person name="Henningsen E."/>
            <person name="Hirsch C.D."/>
            <person name="Visser B."/>
            <person name="Pretorius Z.A."/>
            <person name="Steffenson B.J."/>
            <person name="Schwessinger B."/>
            <person name="Dodds P.N."/>
            <person name="Figueroa M."/>
        </authorList>
    </citation>
    <scope>NUCLEOTIDE SEQUENCE [LARGE SCALE GENOMIC DNA]</scope>
    <source>
        <strain evidence="1">21-0</strain>
    </source>
</reference>
<dbReference type="EMBL" id="VSWC01000119">
    <property type="protein sequence ID" value="KAA1083187.1"/>
    <property type="molecule type" value="Genomic_DNA"/>
</dbReference>
<gene>
    <name evidence="1" type="ORF">PGT21_027249</name>
</gene>
<proteinExistence type="predicted"/>
<sequence length="102" mass="11100">MSCLDRKPLTTSLSSSPPHASCGVSNRCLNHSDLAHTLFLYLLLHACNSNSRYMQQSPPIPPFDKLAAIIQAGTWVLCAAGRKVNAALIIFSPDFEIIMTQA</sequence>
<keyword evidence="2" id="KW-1185">Reference proteome</keyword>
<name>A0A5B0N1V1_PUCGR</name>